<organism evidence="1 2">
    <name type="scientific">Colletotrichum navitas</name>
    <dbReference type="NCBI Taxonomy" id="681940"/>
    <lineage>
        <taxon>Eukaryota</taxon>
        <taxon>Fungi</taxon>
        <taxon>Dikarya</taxon>
        <taxon>Ascomycota</taxon>
        <taxon>Pezizomycotina</taxon>
        <taxon>Sordariomycetes</taxon>
        <taxon>Hypocreomycetidae</taxon>
        <taxon>Glomerellales</taxon>
        <taxon>Glomerellaceae</taxon>
        <taxon>Colletotrichum</taxon>
        <taxon>Colletotrichum graminicola species complex</taxon>
    </lineage>
</organism>
<dbReference type="EMBL" id="JAHLJV010000036">
    <property type="protein sequence ID" value="KAK1589761.1"/>
    <property type="molecule type" value="Genomic_DNA"/>
</dbReference>
<name>A0AAD8PXI6_9PEZI</name>
<evidence type="ECO:0000313" key="2">
    <source>
        <dbReference type="Proteomes" id="UP001230504"/>
    </source>
</evidence>
<comment type="caution">
    <text evidence="1">The sequence shown here is derived from an EMBL/GenBank/DDBJ whole genome shotgun (WGS) entry which is preliminary data.</text>
</comment>
<proteinExistence type="predicted"/>
<dbReference type="AlphaFoldDB" id="A0AAD8PXI6"/>
<keyword evidence="2" id="KW-1185">Reference proteome</keyword>
<reference evidence="1" key="1">
    <citation type="submission" date="2021-06" db="EMBL/GenBank/DDBJ databases">
        <title>Comparative genomics, transcriptomics and evolutionary studies reveal genomic signatures of adaptation to plant cell wall in hemibiotrophic fungi.</title>
        <authorList>
            <consortium name="DOE Joint Genome Institute"/>
            <person name="Baroncelli R."/>
            <person name="Diaz J.F."/>
            <person name="Benocci T."/>
            <person name="Peng M."/>
            <person name="Battaglia E."/>
            <person name="Haridas S."/>
            <person name="Andreopoulos W."/>
            <person name="Labutti K."/>
            <person name="Pangilinan J."/>
            <person name="Floch G.L."/>
            <person name="Makela M.R."/>
            <person name="Henrissat B."/>
            <person name="Grigoriev I.V."/>
            <person name="Crouch J.A."/>
            <person name="De Vries R.P."/>
            <person name="Sukno S.A."/>
            <person name="Thon M.R."/>
        </authorList>
    </citation>
    <scope>NUCLEOTIDE SEQUENCE</scope>
    <source>
        <strain evidence="1">CBS 125086</strain>
    </source>
</reference>
<gene>
    <name evidence="1" type="ORF">LY79DRAFT_233936</name>
</gene>
<sequence>MGGPMHLQMNTLLLRSNRQRARIGAVDKRPVRAQSRSVTLFVFVLSFSLSQKSGSLSNAWSELGGRGWPVAAVCMVPPELLLHDSCESCDLPSPSIRPCLGGLAGWFDPTMASVPIRSISPCVVLDHSSRTRMNACSTHVFDHSPHASPPSMDPPRLISSCAEAKLV</sequence>
<dbReference type="GeneID" id="85435931"/>
<dbReference type="RefSeq" id="XP_060413298.1">
    <property type="nucleotide sequence ID" value="XM_060551691.1"/>
</dbReference>
<evidence type="ECO:0000313" key="1">
    <source>
        <dbReference type="EMBL" id="KAK1589761.1"/>
    </source>
</evidence>
<accession>A0AAD8PXI6</accession>
<protein>
    <submittedName>
        <fullName evidence="1">Uncharacterized protein</fullName>
    </submittedName>
</protein>
<dbReference type="Proteomes" id="UP001230504">
    <property type="component" value="Unassembled WGS sequence"/>
</dbReference>